<evidence type="ECO:0000256" key="1">
    <source>
        <dbReference type="ARBA" id="ARBA00009129"/>
    </source>
</evidence>
<comment type="similarity">
    <text evidence="1">Belongs to the UPF0337 (CsbD) family.</text>
</comment>
<feature type="compositionally biased region" description="Basic and acidic residues" evidence="2">
    <location>
        <begin position="14"/>
        <end position="29"/>
    </location>
</feature>
<sequence length="82" mass="8798">MSGAWLGGWWVGGRRVERSHSQREGRSGHEQGAGQGQAAQGKVKETFGKVVGDQRMEAEGKAEKLHGKAQEIVGKIKKSGGR</sequence>
<evidence type="ECO:0000259" key="3">
    <source>
        <dbReference type="Pfam" id="PF05532"/>
    </source>
</evidence>
<keyword evidence="5" id="KW-1185">Reference proteome</keyword>
<name>A0A3Q9G4Y0_STRLT</name>
<dbReference type="InterPro" id="IPR008462">
    <property type="entry name" value="CsbD"/>
</dbReference>
<dbReference type="SUPFAM" id="SSF69047">
    <property type="entry name" value="Hypothetical protein YjbJ"/>
    <property type="match status" value="1"/>
</dbReference>
<feature type="compositionally biased region" description="Gly residues" evidence="2">
    <location>
        <begin position="1"/>
        <end position="11"/>
    </location>
</feature>
<gene>
    <name evidence="4" type="ORF">EKH77_32645</name>
</gene>
<dbReference type="InterPro" id="IPR036629">
    <property type="entry name" value="YjbJ_sf"/>
</dbReference>
<dbReference type="EMBL" id="CP034587">
    <property type="protein sequence ID" value="AZQ75941.1"/>
    <property type="molecule type" value="Genomic_DNA"/>
</dbReference>
<dbReference type="Pfam" id="PF05532">
    <property type="entry name" value="CsbD"/>
    <property type="match status" value="1"/>
</dbReference>
<feature type="domain" description="CsbD-like" evidence="3">
    <location>
        <begin position="33"/>
        <end position="78"/>
    </location>
</feature>
<evidence type="ECO:0000256" key="2">
    <source>
        <dbReference type="SAM" id="MobiDB-lite"/>
    </source>
</evidence>
<protein>
    <submittedName>
        <fullName evidence="4">CsbD family protein</fullName>
    </submittedName>
</protein>
<proteinExistence type="inferred from homology"/>
<organism evidence="4 5">
    <name type="scientific">Streptomyces luteoverticillatus</name>
    <name type="common">Streptoverticillium luteoverticillatus</name>
    <dbReference type="NCBI Taxonomy" id="66425"/>
    <lineage>
        <taxon>Bacteria</taxon>
        <taxon>Bacillati</taxon>
        <taxon>Actinomycetota</taxon>
        <taxon>Actinomycetes</taxon>
        <taxon>Kitasatosporales</taxon>
        <taxon>Streptomycetaceae</taxon>
        <taxon>Streptomyces</taxon>
    </lineage>
</organism>
<dbReference type="Gene3D" id="1.10.1470.10">
    <property type="entry name" value="YjbJ"/>
    <property type="match status" value="1"/>
</dbReference>
<dbReference type="Proteomes" id="UP000267900">
    <property type="component" value="Chromosome"/>
</dbReference>
<dbReference type="OrthoDB" id="2143260at2"/>
<accession>A0A3Q9G4Y0</accession>
<dbReference type="AlphaFoldDB" id="A0A3Q9G4Y0"/>
<evidence type="ECO:0000313" key="5">
    <source>
        <dbReference type="Proteomes" id="UP000267900"/>
    </source>
</evidence>
<feature type="region of interest" description="Disordered" evidence="2">
    <location>
        <begin position="1"/>
        <end position="45"/>
    </location>
</feature>
<evidence type="ECO:0000313" key="4">
    <source>
        <dbReference type="EMBL" id="AZQ75941.1"/>
    </source>
</evidence>
<reference evidence="4 5" key="1">
    <citation type="submission" date="2018-12" db="EMBL/GenBank/DDBJ databases">
        <title>The whole draft genome of Streptomyce luteoverticillatus CGMCC 15060.</title>
        <authorList>
            <person name="Feng Z."/>
            <person name="Chen G."/>
            <person name="Zhang J."/>
            <person name="Zhu H."/>
            <person name="Yu X."/>
            <person name="Zhang W."/>
            <person name="Zhang X."/>
        </authorList>
    </citation>
    <scope>NUCLEOTIDE SEQUENCE [LARGE SCALE GENOMIC DNA]</scope>
    <source>
        <strain evidence="4 5">CGMCC 15060</strain>
    </source>
</reference>